<name>A0A4Q2L3C1_9MICO</name>
<evidence type="ECO:0000313" key="1">
    <source>
        <dbReference type="EMBL" id="RXZ71947.1"/>
    </source>
</evidence>
<accession>A0A4Q2L3C1</accession>
<comment type="caution">
    <text evidence="1">The sequence shown here is derived from an EMBL/GenBank/DDBJ whole genome shotgun (WGS) entry which is preliminary data.</text>
</comment>
<protein>
    <submittedName>
        <fullName evidence="1">Uncharacterized protein</fullName>
    </submittedName>
</protein>
<dbReference type="EMBL" id="SDPN01000008">
    <property type="protein sequence ID" value="RXZ71947.1"/>
    <property type="molecule type" value="Genomic_DNA"/>
</dbReference>
<organism evidence="1 2">
    <name type="scientific">Agromyces albus</name>
    <dbReference type="NCBI Taxonomy" id="205332"/>
    <lineage>
        <taxon>Bacteria</taxon>
        <taxon>Bacillati</taxon>
        <taxon>Actinomycetota</taxon>
        <taxon>Actinomycetes</taxon>
        <taxon>Micrococcales</taxon>
        <taxon>Microbacteriaceae</taxon>
        <taxon>Agromyces</taxon>
    </lineage>
</organism>
<dbReference type="AlphaFoldDB" id="A0A4Q2L3C1"/>
<gene>
    <name evidence="1" type="ORF">ESP51_06140</name>
</gene>
<proteinExistence type="predicted"/>
<dbReference type="Proteomes" id="UP000293865">
    <property type="component" value="Unassembled WGS sequence"/>
</dbReference>
<reference evidence="1 2" key="1">
    <citation type="submission" date="2019-01" db="EMBL/GenBank/DDBJ databases">
        <title>Agromyces.</title>
        <authorList>
            <person name="Li J."/>
        </authorList>
    </citation>
    <scope>NUCLEOTIDE SEQUENCE [LARGE SCALE GENOMIC DNA]</scope>
    <source>
        <strain evidence="1 2">DSM 15934</strain>
    </source>
</reference>
<evidence type="ECO:0000313" key="2">
    <source>
        <dbReference type="Proteomes" id="UP000293865"/>
    </source>
</evidence>
<sequence length="66" mass="6989">MAVLVATVADAGMTGRRAAIGAIAMEAARTVVSRSLFFIPRGFWDQVGERRSVPLLVADVGASRWG</sequence>
<keyword evidence="2" id="KW-1185">Reference proteome</keyword>